<dbReference type="PANTHER" id="PTHR42760:SF129">
    <property type="entry name" value="OXIDOREDUCTASE"/>
    <property type="match status" value="1"/>
</dbReference>
<gene>
    <name evidence="2" type="ORF">ACFQPB_20860</name>
</gene>
<dbReference type="SUPFAM" id="SSF51735">
    <property type="entry name" value="NAD(P)-binding Rossmann-fold domains"/>
    <property type="match status" value="1"/>
</dbReference>
<dbReference type="Gene3D" id="3.40.50.720">
    <property type="entry name" value="NAD(P)-binding Rossmann-like Domain"/>
    <property type="match status" value="1"/>
</dbReference>
<dbReference type="EMBL" id="JBHTCA010000029">
    <property type="protein sequence ID" value="MFC7411322.1"/>
    <property type="molecule type" value="Genomic_DNA"/>
</dbReference>
<sequence>METNTHTPLAGQVAIVTGAGGGIGRAVCLKLAAQGARVLVLDRDEAGAQQVVAELATRGQDGVALVGDVCDPALGPQALALALARFGRLDILVNNAGMGSAMLPLWEVDLATWRRDLDLNLTSQFLMCRAVVPHLVRAGYGRILNVASAAGMEGHPFSGAYAAAKAGVIAMTKTLGKELAKQGVVVNAIAPALIESGMLSSDWFDPQVKAELLGRIPMGRAGRPDEVAEMVAFLVSPSVSFSTGAVFDLSGGRATY</sequence>
<dbReference type="EC" id="1.1.1.-" evidence="2"/>
<dbReference type="NCBIfam" id="NF005559">
    <property type="entry name" value="PRK07231.1"/>
    <property type="match status" value="1"/>
</dbReference>
<reference evidence="3" key="1">
    <citation type="journal article" date="2019" name="Int. J. Syst. Evol. Microbiol.">
        <title>The Global Catalogue of Microorganisms (GCM) 10K type strain sequencing project: providing services to taxonomists for standard genome sequencing and annotation.</title>
        <authorList>
            <consortium name="The Broad Institute Genomics Platform"/>
            <consortium name="The Broad Institute Genome Sequencing Center for Infectious Disease"/>
            <person name="Wu L."/>
            <person name="Ma J."/>
        </authorList>
    </citation>
    <scope>NUCLEOTIDE SEQUENCE [LARGE SCALE GENOMIC DNA]</scope>
    <source>
        <strain evidence="3">CGMCC 1.12371</strain>
    </source>
</reference>
<dbReference type="Proteomes" id="UP001596501">
    <property type="component" value="Unassembled WGS sequence"/>
</dbReference>
<dbReference type="PRINTS" id="PR00081">
    <property type="entry name" value="GDHRDH"/>
</dbReference>
<organism evidence="2 3">
    <name type="scientific">Hydrogenophaga atypica</name>
    <dbReference type="NCBI Taxonomy" id="249409"/>
    <lineage>
        <taxon>Bacteria</taxon>
        <taxon>Pseudomonadati</taxon>
        <taxon>Pseudomonadota</taxon>
        <taxon>Betaproteobacteria</taxon>
        <taxon>Burkholderiales</taxon>
        <taxon>Comamonadaceae</taxon>
        <taxon>Hydrogenophaga</taxon>
    </lineage>
</organism>
<dbReference type="PRINTS" id="PR00080">
    <property type="entry name" value="SDRFAMILY"/>
</dbReference>
<dbReference type="Pfam" id="PF13561">
    <property type="entry name" value="adh_short_C2"/>
    <property type="match status" value="1"/>
</dbReference>
<dbReference type="PROSITE" id="PS00061">
    <property type="entry name" value="ADH_SHORT"/>
    <property type="match status" value="1"/>
</dbReference>
<evidence type="ECO:0000313" key="3">
    <source>
        <dbReference type="Proteomes" id="UP001596501"/>
    </source>
</evidence>
<dbReference type="InterPro" id="IPR002347">
    <property type="entry name" value="SDR_fam"/>
</dbReference>
<dbReference type="PANTHER" id="PTHR42760">
    <property type="entry name" value="SHORT-CHAIN DEHYDROGENASES/REDUCTASES FAMILY MEMBER"/>
    <property type="match status" value="1"/>
</dbReference>
<keyword evidence="3" id="KW-1185">Reference proteome</keyword>
<dbReference type="InterPro" id="IPR036291">
    <property type="entry name" value="NAD(P)-bd_dom_sf"/>
</dbReference>
<evidence type="ECO:0000313" key="2">
    <source>
        <dbReference type="EMBL" id="MFC7411322.1"/>
    </source>
</evidence>
<accession>A0ABW2QSI4</accession>
<name>A0ABW2QSI4_9BURK</name>
<evidence type="ECO:0000256" key="1">
    <source>
        <dbReference type="ARBA" id="ARBA00006484"/>
    </source>
</evidence>
<comment type="caution">
    <text evidence="2">The sequence shown here is derived from an EMBL/GenBank/DDBJ whole genome shotgun (WGS) entry which is preliminary data.</text>
</comment>
<comment type="similarity">
    <text evidence="1">Belongs to the short-chain dehydrogenases/reductases (SDR) family.</text>
</comment>
<dbReference type="InterPro" id="IPR020904">
    <property type="entry name" value="Sc_DH/Rdtase_CS"/>
</dbReference>
<proteinExistence type="inferred from homology"/>
<dbReference type="RefSeq" id="WP_382227578.1">
    <property type="nucleotide sequence ID" value="NZ_JBHTCA010000029.1"/>
</dbReference>
<dbReference type="GO" id="GO:0016491">
    <property type="term" value="F:oxidoreductase activity"/>
    <property type="evidence" value="ECO:0007669"/>
    <property type="project" value="UniProtKB-KW"/>
</dbReference>
<keyword evidence="2" id="KW-0560">Oxidoreductase</keyword>
<protein>
    <submittedName>
        <fullName evidence="2">SDR family NAD(P)-dependent oxidoreductase</fullName>
        <ecNumber evidence="2">1.1.1.-</ecNumber>
    </submittedName>
</protein>